<dbReference type="Gene3D" id="1.25.40.10">
    <property type="entry name" value="Tetratricopeptide repeat domain"/>
    <property type="match status" value="1"/>
</dbReference>
<keyword evidence="2" id="KW-0677">Repeat</keyword>
<dbReference type="InterPro" id="IPR009000">
    <property type="entry name" value="Transl_B-barrel_sf"/>
</dbReference>
<keyword evidence="5" id="KW-1185">Reference proteome</keyword>
<dbReference type="AlphaFoldDB" id="A0AAN9PDV0"/>
<dbReference type="InterPro" id="IPR011990">
    <property type="entry name" value="TPR-like_helical_dom_sf"/>
</dbReference>
<dbReference type="InterPro" id="IPR002885">
    <property type="entry name" value="PPR_rpt"/>
</dbReference>
<evidence type="ECO:0000313" key="5">
    <source>
        <dbReference type="Proteomes" id="UP001359559"/>
    </source>
</evidence>
<dbReference type="PANTHER" id="PTHR47941">
    <property type="entry name" value="PENTATRICOPEPTIDE REPEAT-CONTAINING PROTEIN 3, MITOCHONDRIAL"/>
    <property type="match status" value="1"/>
</dbReference>
<feature type="repeat" description="PPR" evidence="3">
    <location>
        <begin position="32"/>
        <end position="66"/>
    </location>
</feature>
<organism evidence="4 5">
    <name type="scientific">Clitoria ternatea</name>
    <name type="common">Butterfly pea</name>
    <dbReference type="NCBI Taxonomy" id="43366"/>
    <lineage>
        <taxon>Eukaryota</taxon>
        <taxon>Viridiplantae</taxon>
        <taxon>Streptophyta</taxon>
        <taxon>Embryophyta</taxon>
        <taxon>Tracheophyta</taxon>
        <taxon>Spermatophyta</taxon>
        <taxon>Magnoliopsida</taxon>
        <taxon>eudicotyledons</taxon>
        <taxon>Gunneridae</taxon>
        <taxon>Pentapetalae</taxon>
        <taxon>rosids</taxon>
        <taxon>fabids</taxon>
        <taxon>Fabales</taxon>
        <taxon>Fabaceae</taxon>
        <taxon>Papilionoideae</taxon>
        <taxon>50 kb inversion clade</taxon>
        <taxon>NPAAA clade</taxon>
        <taxon>indigoferoid/millettioid clade</taxon>
        <taxon>Phaseoleae</taxon>
        <taxon>Clitoria</taxon>
    </lineage>
</organism>
<evidence type="ECO:0000313" key="4">
    <source>
        <dbReference type="EMBL" id="KAK7295340.1"/>
    </source>
</evidence>
<dbReference type="NCBIfam" id="TIGR00756">
    <property type="entry name" value="PPR"/>
    <property type="match status" value="1"/>
</dbReference>
<dbReference type="Pfam" id="PF13041">
    <property type="entry name" value="PPR_2"/>
    <property type="match status" value="1"/>
</dbReference>
<protein>
    <recommendedName>
        <fullName evidence="6">Pentatricopeptide repeat-containing protein</fullName>
    </recommendedName>
</protein>
<reference evidence="4 5" key="1">
    <citation type="submission" date="2024-01" db="EMBL/GenBank/DDBJ databases">
        <title>The genomes of 5 underutilized Papilionoideae crops provide insights into root nodulation and disease resistance.</title>
        <authorList>
            <person name="Yuan L."/>
        </authorList>
    </citation>
    <scope>NUCLEOTIDE SEQUENCE [LARGE SCALE GENOMIC DNA]</scope>
    <source>
        <strain evidence="4">LY-2023</strain>
        <tissue evidence="4">Leaf</tissue>
    </source>
</reference>
<dbReference type="Pfam" id="PF01535">
    <property type="entry name" value="PPR"/>
    <property type="match status" value="1"/>
</dbReference>
<dbReference type="EMBL" id="JAYKXN010000004">
    <property type="protein sequence ID" value="KAK7295340.1"/>
    <property type="molecule type" value="Genomic_DNA"/>
</dbReference>
<comment type="similarity">
    <text evidence="1">Belongs to the PPR family. P subfamily.</text>
</comment>
<name>A0AAN9PDV0_CLITE</name>
<dbReference type="Gene3D" id="2.40.30.10">
    <property type="entry name" value="Translation factors"/>
    <property type="match status" value="1"/>
</dbReference>
<dbReference type="PROSITE" id="PS51375">
    <property type="entry name" value="PPR"/>
    <property type="match status" value="2"/>
</dbReference>
<evidence type="ECO:0008006" key="6">
    <source>
        <dbReference type="Google" id="ProtNLM"/>
    </source>
</evidence>
<accession>A0AAN9PDV0</accession>
<evidence type="ECO:0000256" key="1">
    <source>
        <dbReference type="ARBA" id="ARBA00007626"/>
    </source>
</evidence>
<sequence>MTTLIHGAGLVRNTGKAWQLFNEIPLRNLVADTGIYNALITILVRTRDIESALSLMDEMVEKHIELDSVTYHTVFLGLMRSRGIEGVSELYQKMTQRDSVPKTRTVVMLIKYFCQNYRLDLALGLWKYLLEKGYCPHAHALDLLVTGLCSRGLVQEAFECSKQMLDRGRHMSSAALLMLERFLLQAGNIDKLKEIDQMIKNLQSILPPSRGHATVQNPILSLDNWRIIELSSTFSQSIDALPYNPDCKAKGTFAYCVHQRAPEIGHLSKASNTLSQRAHTSPFWEEKFSSAHAFTRSYYDEYKGIICHIAIVDGVLRKGDKISSVVTVQSFAASDVGLVHREITPAGMLLIGLVGNVVSSMRSTKEAHVGDTIYHTQCYKASSNLARNEEVGGVIGARELTLLLMEVAKGSARLCCKPK</sequence>
<comment type="caution">
    <text evidence="4">The sequence shown here is derived from an EMBL/GenBank/DDBJ whole genome shotgun (WGS) entry which is preliminary data.</text>
</comment>
<feature type="repeat" description="PPR" evidence="3">
    <location>
        <begin position="67"/>
        <end position="101"/>
    </location>
</feature>
<evidence type="ECO:0000256" key="2">
    <source>
        <dbReference type="ARBA" id="ARBA00022737"/>
    </source>
</evidence>
<evidence type="ECO:0000256" key="3">
    <source>
        <dbReference type="PROSITE-ProRule" id="PRU00708"/>
    </source>
</evidence>
<proteinExistence type="inferred from homology"/>
<dbReference type="SUPFAM" id="SSF50447">
    <property type="entry name" value="Translation proteins"/>
    <property type="match status" value="1"/>
</dbReference>
<gene>
    <name evidence="4" type="ORF">RJT34_18247</name>
</gene>
<dbReference type="Proteomes" id="UP001359559">
    <property type="component" value="Unassembled WGS sequence"/>
</dbReference>